<evidence type="ECO:0000256" key="1">
    <source>
        <dbReference type="SAM" id="MobiDB-lite"/>
    </source>
</evidence>
<evidence type="ECO:0000313" key="3">
    <source>
        <dbReference type="Proteomes" id="UP001283361"/>
    </source>
</evidence>
<dbReference type="Proteomes" id="UP001283361">
    <property type="component" value="Unassembled WGS sequence"/>
</dbReference>
<reference evidence="2" key="1">
    <citation type="journal article" date="2023" name="G3 (Bethesda)">
        <title>A reference genome for the long-term kleptoplast-retaining sea slug Elysia crispata morphotype clarki.</title>
        <authorList>
            <person name="Eastman K.E."/>
            <person name="Pendleton A.L."/>
            <person name="Shaikh M.A."/>
            <person name="Suttiyut T."/>
            <person name="Ogas R."/>
            <person name="Tomko P."/>
            <person name="Gavelis G."/>
            <person name="Widhalm J.R."/>
            <person name="Wisecaver J.H."/>
        </authorList>
    </citation>
    <scope>NUCLEOTIDE SEQUENCE</scope>
    <source>
        <strain evidence="2">ECLA1</strain>
    </source>
</reference>
<dbReference type="AlphaFoldDB" id="A0AAE0Y9R0"/>
<dbReference type="EMBL" id="JAWDGP010006604">
    <property type="protein sequence ID" value="KAK3738092.1"/>
    <property type="molecule type" value="Genomic_DNA"/>
</dbReference>
<sequence length="73" mass="8034">MNSDSQDFAENTSQNSVREPGFLTAKDGTKWIMSSPQTSSTPRYEYNTVSAGSKVINSPGQFMELSEAYCART</sequence>
<gene>
    <name evidence="2" type="ORF">RRG08_064992</name>
</gene>
<feature type="region of interest" description="Disordered" evidence="1">
    <location>
        <begin position="1"/>
        <end position="22"/>
    </location>
</feature>
<accession>A0AAE0Y9R0</accession>
<comment type="caution">
    <text evidence="2">The sequence shown here is derived from an EMBL/GenBank/DDBJ whole genome shotgun (WGS) entry which is preliminary data.</text>
</comment>
<keyword evidence="3" id="KW-1185">Reference proteome</keyword>
<name>A0AAE0Y9R0_9GAST</name>
<proteinExistence type="predicted"/>
<feature type="compositionally biased region" description="Polar residues" evidence="1">
    <location>
        <begin position="1"/>
        <end position="17"/>
    </location>
</feature>
<evidence type="ECO:0000313" key="2">
    <source>
        <dbReference type="EMBL" id="KAK3738092.1"/>
    </source>
</evidence>
<organism evidence="2 3">
    <name type="scientific">Elysia crispata</name>
    <name type="common">lettuce slug</name>
    <dbReference type="NCBI Taxonomy" id="231223"/>
    <lineage>
        <taxon>Eukaryota</taxon>
        <taxon>Metazoa</taxon>
        <taxon>Spiralia</taxon>
        <taxon>Lophotrochozoa</taxon>
        <taxon>Mollusca</taxon>
        <taxon>Gastropoda</taxon>
        <taxon>Heterobranchia</taxon>
        <taxon>Euthyneura</taxon>
        <taxon>Panpulmonata</taxon>
        <taxon>Sacoglossa</taxon>
        <taxon>Placobranchoidea</taxon>
        <taxon>Plakobranchidae</taxon>
        <taxon>Elysia</taxon>
    </lineage>
</organism>
<protein>
    <submittedName>
        <fullName evidence="2">Uncharacterized protein</fullName>
    </submittedName>
</protein>